<feature type="binding site" evidence="20">
    <location>
        <begin position="109"/>
        <end position="111"/>
    </location>
    <ligand>
        <name>UDP-N-acetyl-alpha-D-glucosamine</name>
        <dbReference type="ChEBI" id="CHEBI:57705"/>
    </ligand>
</feature>
<proteinExistence type="inferred from homology"/>
<feature type="domain" description="Nucleotidyl transferase" evidence="21">
    <location>
        <begin position="9"/>
        <end position="219"/>
    </location>
</feature>
<feature type="binding site" evidence="20">
    <location>
        <position position="26"/>
    </location>
    <ligand>
        <name>UDP-N-acetyl-alpha-D-glucosamine</name>
        <dbReference type="ChEBI" id="CHEBI:57705"/>
    </ligand>
</feature>
<feature type="binding site" evidence="20">
    <location>
        <position position="148"/>
    </location>
    <ligand>
        <name>UDP-N-acetyl-alpha-D-glucosamine</name>
        <dbReference type="ChEBI" id="CHEBI:57705"/>
    </ligand>
</feature>
<evidence type="ECO:0000256" key="4">
    <source>
        <dbReference type="ARBA" id="ARBA00007707"/>
    </source>
</evidence>
<evidence type="ECO:0000313" key="23">
    <source>
        <dbReference type="Proteomes" id="UP000315995"/>
    </source>
</evidence>
<evidence type="ECO:0000256" key="12">
    <source>
        <dbReference type="ARBA" id="ARBA00022960"/>
    </source>
</evidence>
<dbReference type="EC" id="2.7.7.23" evidence="20"/>
<dbReference type="InterPro" id="IPR050065">
    <property type="entry name" value="GlmU-like"/>
</dbReference>
<sequence>MDNKTSFQAVIMAAGKGTRLKSEQPKVLHEVLGKPMVAYAVDAALEAGAERVVVVLGYGREQVQSWLEEHRDSERIEFAVQENQLGTAHAVYAARDYFDAAPEYTAILSGDVPNMNAEALGDFVTKTANSMYPLGMMTAKLDDPAHYGRVLRNPDGEVTGVIEYKDATEKQRQVDEINAGFYAVETEFLARYLPEICEGPADNAQGEYYLTDLIAVAANHAGVHGWIIDDIGLIQGVNTRRDLAEATRFAQKRINQKWMDEGVTFIDPDATYIEPDVQLGTDVTLYPGVHLKGQTRIGSGTVVENGSVITDCQLAANVHVKANCYLTLARVDSGTALGPFAHLRPGSDIGKDCKVGNFVEVKKSKFEDGVKAGHLSYLGDAHLGKGTNVGAGTITCNYDGKKKHRTEVGEGSFIGSNTAIVAPAKLGKKAYIGAGSVITDEVPDESLAIARGRQKNFDGWVRKKEEEEG</sequence>
<comment type="similarity">
    <text evidence="5 20">In the N-terminal section; belongs to the N-acetylglucosamine-1-phosphate uridyltransferase family.</text>
</comment>
<name>A0A4Y6PVU9_PERCE</name>
<evidence type="ECO:0000256" key="9">
    <source>
        <dbReference type="ARBA" id="ARBA00022723"/>
    </source>
</evidence>
<evidence type="ECO:0000256" key="8">
    <source>
        <dbReference type="ARBA" id="ARBA00022695"/>
    </source>
</evidence>
<feature type="region of interest" description="Linker" evidence="20">
    <location>
        <begin position="241"/>
        <end position="261"/>
    </location>
</feature>
<dbReference type="Gene3D" id="3.90.550.10">
    <property type="entry name" value="Spore Coat Polysaccharide Biosynthesis Protein SpsA, Chain A"/>
    <property type="match status" value="1"/>
</dbReference>
<feature type="binding site" evidence="20">
    <location>
        <position position="344"/>
    </location>
    <ligand>
        <name>UDP-N-acetyl-alpha-D-glucosamine</name>
        <dbReference type="ChEBI" id="CHEBI:57705"/>
    </ligand>
</feature>
<feature type="binding site" evidence="20">
    <location>
        <position position="377"/>
    </location>
    <ligand>
        <name>UDP-N-acetyl-alpha-D-glucosamine</name>
        <dbReference type="ChEBI" id="CHEBI:57705"/>
    </ligand>
</feature>
<keyword evidence="6 20" id="KW-0963">Cytoplasm</keyword>
<evidence type="ECO:0000256" key="13">
    <source>
        <dbReference type="ARBA" id="ARBA00022984"/>
    </source>
</evidence>
<feature type="binding site" evidence="20">
    <location>
        <position position="238"/>
    </location>
    <ligand>
        <name>UDP-N-acetyl-alpha-D-glucosamine</name>
        <dbReference type="ChEBI" id="CHEBI:57705"/>
    </ligand>
</feature>
<feature type="binding site" evidence="20">
    <location>
        <position position="434"/>
    </location>
    <ligand>
        <name>acetyl-CoA</name>
        <dbReference type="ChEBI" id="CHEBI:57288"/>
    </ligand>
</feature>
<keyword evidence="10 20" id="KW-0677">Repeat</keyword>
<evidence type="ECO:0000256" key="1">
    <source>
        <dbReference type="ARBA" id="ARBA00004496"/>
    </source>
</evidence>
<dbReference type="AlphaFoldDB" id="A0A4Y6PVU9"/>
<feature type="binding site" evidence="20">
    <location>
        <position position="416"/>
    </location>
    <ligand>
        <name>acetyl-CoA</name>
        <dbReference type="ChEBI" id="CHEBI:57288"/>
    </ligand>
</feature>
<gene>
    <name evidence="20 22" type="primary">glmU</name>
    <name evidence="22" type="ORF">FIV42_17345</name>
</gene>
<dbReference type="HAMAP" id="MF_01631">
    <property type="entry name" value="GlmU"/>
    <property type="match status" value="1"/>
</dbReference>
<dbReference type="SUPFAM" id="SSF53448">
    <property type="entry name" value="Nucleotide-diphospho-sugar transferases"/>
    <property type="match status" value="1"/>
</dbReference>
<evidence type="ECO:0000259" key="21">
    <source>
        <dbReference type="Pfam" id="PF00483"/>
    </source>
</evidence>
<dbReference type="GO" id="GO:0006048">
    <property type="term" value="P:UDP-N-acetylglucosamine biosynthetic process"/>
    <property type="evidence" value="ECO:0007669"/>
    <property type="project" value="UniProtKB-UniPathway"/>
</dbReference>
<evidence type="ECO:0000256" key="5">
    <source>
        <dbReference type="ARBA" id="ARBA00007947"/>
    </source>
</evidence>
<feature type="binding site" evidence="20">
    <location>
        <position position="238"/>
    </location>
    <ligand>
        <name>Mg(2+)</name>
        <dbReference type="ChEBI" id="CHEBI:18420"/>
    </ligand>
</feature>
<comment type="pathway">
    <text evidence="2 20">Nucleotide-sugar biosynthesis; UDP-N-acetyl-alpha-D-glucosamine biosynthesis; N-acetyl-alpha-D-glucosamine 1-phosphate from alpha-D-glucosamine 6-phosphate (route II): step 2/2.</text>
</comment>
<dbReference type="GO" id="GO:0019134">
    <property type="term" value="F:glucosamine-1-phosphate N-acetyltransferase activity"/>
    <property type="evidence" value="ECO:0007669"/>
    <property type="project" value="UniProtKB-UniRule"/>
</dbReference>
<dbReference type="Pfam" id="PF00132">
    <property type="entry name" value="Hexapep"/>
    <property type="match status" value="1"/>
</dbReference>
<dbReference type="InterPro" id="IPR038009">
    <property type="entry name" value="GlmU_C_LbH"/>
</dbReference>
<feature type="binding site" evidence="20">
    <location>
        <position position="362"/>
    </location>
    <ligand>
        <name>UDP-N-acetyl-alpha-D-glucosamine</name>
        <dbReference type="ChEBI" id="CHEBI:57705"/>
    </ligand>
</feature>
<dbReference type="SUPFAM" id="SSF51161">
    <property type="entry name" value="Trimeric LpxA-like enzymes"/>
    <property type="match status" value="1"/>
</dbReference>
<evidence type="ECO:0000256" key="19">
    <source>
        <dbReference type="ARBA" id="ARBA00049628"/>
    </source>
</evidence>
<feature type="region of interest" description="Pyrophosphorylase" evidence="20">
    <location>
        <begin position="1"/>
        <end position="240"/>
    </location>
</feature>
<comment type="subcellular location">
    <subcellularLocation>
        <location evidence="1 20">Cytoplasm</location>
    </subcellularLocation>
</comment>
<keyword evidence="7 20" id="KW-0808">Transferase</keyword>
<dbReference type="InterPro" id="IPR029044">
    <property type="entry name" value="Nucleotide-diphossugar_trans"/>
</dbReference>
<evidence type="ECO:0000256" key="6">
    <source>
        <dbReference type="ARBA" id="ARBA00022490"/>
    </source>
</evidence>
<evidence type="ECO:0000256" key="3">
    <source>
        <dbReference type="ARBA" id="ARBA00005208"/>
    </source>
</evidence>
<comment type="similarity">
    <text evidence="4 20">In the C-terminal section; belongs to the transferase hexapeptide repeat family.</text>
</comment>
<feature type="binding site" evidence="20">
    <location>
        <position position="388"/>
    </location>
    <ligand>
        <name>UDP-N-acetyl-alpha-D-glucosamine</name>
        <dbReference type="ChEBI" id="CHEBI:57705"/>
    </ligand>
</feature>
<dbReference type="GO" id="GO:0003977">
    <property type="term" value="F:UDP-N-acetylglucosamine diphosphorylase activity"/>
    <property type="evidence" value="ECO:0007669"/>
    <property type="project" value="UniProtKB-UniRule"/>
</dbReference>
<dbReference type="PROSITE" id="PS00101">
    <property type="entry name" value="HEXAPEP_TRANSFERASES"/>
    <property type="match status" value="1"/>
</dbReference>
<keyword evidence="9 20" id="KW-0479">Metal-binding</keyword>
<dbReference type="Gene3D" id="2.160.10.10">
    <property type="entry name" value="Hexapeptide repeat proteins"/>
    <property type="match status" value="1"/>
</dbReference>
<keyword evidence="16 20" id="KW-0961">Cell wall biogenesis/degradation</keyword>
<dbReference type="InterPro" id="IPR011004">
    <property type="entry name" value="Trimer_LpxA-like_sf"/>
</dbReference>
<feature type="binding site" evidence="20">
    <location>
        <begin position="397"/>
        <end position="398"/>
    </location>
    <ligand>
        <name>acetyl-CoA</name>
        <dbReference type="ChEBI" id="CHEBI:57288"/>
    </ligand>
</feature>
<organism evidence="22 23">
    <name type="scientific">Persicimonas caeni</name>
    <dbReference type="NCBI Taxonomy" id="2292766"/>
    <lineage>
        <taxon>Bacteria</taxon>
        <taxon>Deltaproteobacteria</taxon>
        <taxon>Bradymonadales</taxon>
        <taxon>Bradymonadaceae</taxon>
        <taxon>Persicimonas</taxon>
    </lineage>
</organism>
<keyword evidence="12 20" id="KW-0133">Cell shape</keyword>
<keyword evidence="13 20" id="KW-0573">Peptidoglycan synthesis</keyword>
<protein>
    <recommendedName>
        <fullName evidence="20">Bifunctional protein GlmU</fullName>
    </recommendedName>
    <domain>
        <recommendedName>
            <fullName evidence="20">UDP-N-acetylglucosamine pyrophosphorylase</fullName>
            <ecNumber evidence="20">2.7.7.23</ecNumber>
        </recommendedName>
        <alternativeName>
            <fullName evidence="20">N-acetylglucosamine-1-phosphate uridyltransferase</fullName>
        </alternativeName>
    </domain>
    <domain>
        <recommendedName>
            <fullName evidence="20">Glucosamine-1-phosphate N-acetyltransferase</fullName>
            <ecNumber evidence="20">2.3.1.157</ecNumber>
        </recommendedName>
    </domain>
</protein>
<reference evidence="22 23" key="1">
    <citation type="submission" date="2019-06" db="EMBL/GenBank/DDBJ databases">
        <title>Persicimonas caeni gen. nov., sp. nov., a predatory bacterium isolated from solar saltern.</title>
        <authorList>
            <person name="Wang S."/>
        </authorList>
    </citation>
    <scope>NUCLEOTIDE SEQUENCE [LARGE SCALE GENOMIC DNA]</scope>
    <source>
        <strain evidence="22 23">YN101</strain>
    </source>
</reference>
<dbReference type="UniPathway" id="UPA00973"/>
<accession>A0A5B8Y778</accession>
<dbReference type="GO" id="GO:0008360">
    <property type="term" value="P:regulation of cell shape"/>
    <property type="evidence" value="ECO:0007669"/>
    <property type="project" value="UniProtKB-KW"/>
</dbReference>
<dbReference type="RefSeq" id="WP_141198910.1">
    <property type="nucleotide sequence ID" value="NZ_CP041186.1"/>
</dbReference>
<dbReference type="OrthoDB" id="9775031at2"/>
<evidence type="ECO:0000256" key="7">
    <source>
        <dbReference type="ARBA" id="ARBA00022679"/>
    </source>
</evidence>
<feature type="binding site" evidence="20">
    <location>
        <begin position="86"/>
        <end position="87"/>
    </location>
    <ligand>
        <name>UDP-N-acetyl-alpha-D-glucosamine</name>
        <dbReference type="ChEBI" id="CHEBI:57705"/>
    </ligand>
</feature>
<comment type="cofactor">
    <cofactor evidence="20">
        <name>Mg(2+)</name>
        <dbReference type="ChEBI" id="CHEBI:18420"/>
    </cofactor>
    <text evidence="20">Binds 1 Mg(2+) ion per subunit.</text>
</comment>
<feature type="region of interest" description="N-acetyltransferase" evidence="20">
    <location>
        <begin position="262"/>
        <end position="469"/>
    </location>
</feature>
<comment type="pathway">
    <text evidence="3 20">Nucleotide-sugar biosynthesis; UDP-N-acetyl-alpha-D-glucosamine biosynthesis; UDP-N-acetyl-alpha-D-glucosamine from N-acetyl-alpha-D-glucosamine 1-phosphate: step 1/1.</text>
</comment>
<keyword evidence="14 20" id="KW-0511">Multifunctional enzyme</keyword>
<evidence type="ECO:0000256" key="16">
    <source>
        <dbReference type="ARBA" id="ARBA00023316"/>
    </source>
</evidence>
<evidence type="ECO:0000256" key="10">
    <source>
        <dbReference type="ARBA" id="ARBA00022737"/>
    </source>
</evidence>
<evidence type="ECO:0000256" key="14">
    <source>
        <dbReference type="ARBA" id="ARBA00023268"/>
    </source>
</evidence>
<feature type="binding site" evidence="20">
    <location>
        <position position="111"/>
    </location>
    <ligand>
        <name>Mg(2+)</name>
        <dbReference type="ChEBI" id="CHEBI:18420"/>
    </ligand>
</feature>
<dbReference type="Pfam" id="PF00483">
    <property type="entry name" value="NTP_transferase"/>
    <property type="match status" value="1"/>
</dbReference>
<evidence type="ECO:0000256" key="15">
    <source>
        <dbReference type="ARBA" id="ARBA00023315"/>
    </source>
</evidence>
<comment type="subunit">
    <text evidence="20">Homotrimer.</text>
</comment>
<dbReference type="GO" id="GO:0071555">
    <property type="term" value="P:cell wall organization"/>
    <property type="evidence" value="ECO:0007669"/>
    <property type="project" value="UniProtKB-KW"/>
</dbReference>
<dbReference type="Proteomes" id="UP000315995">
    <property type="component" value="Chromosome"/>
</dbReference>
<dbReference type="CDD" id="cd02540">
    <property type="entry name" value="GT2_GlmU_N_bac"/>
    <property type="match status" value="1"/>
</dbReference>
<comment type="pathway">
    <text evidence="20">Bacterial outer membrane biogenesis; LPS lipid A biosynthesis.</text>
</comment>
<dbReference type="GO" id="GO:0016020">
    <property type="term" value="C:membrane"/>
    <property type="evidence" value="ECO:0007669"/>
    <property type="project" value="GOC"/>
</dbReference>
<dbReference type="GO" id="GO:0000902">
    <property type="term" value="P:cell morphogenesis"/>
    <property type="evidence" value="ECO:0007669"/>
    <property type="project" value="UniProtKB-UniRule"/>
</dbReference>
<evidence type="ECO:0000256" key="18">
    <source>
        <dbReference type="ARBA" id="ARBA00048493"/>
    </source>
</evidence>
<keyword evidence="8 20" id="KW-0548">Nucleotidyltransferase</keyword>
<feature type="binding site" evidence="20">
    <location>
        <position position="391"/>
    </location>
    <ligand>
        <name>acetyl-CoA</name>
        <dbReference type="ChEBI" id="CHEBI:57288"/>
    </ligand>
</feature>
<dbReference type="GO" id="GO:0005737">
    <property type="term" value="C:cytoplasm"/>
    <property type="evidence" value="ECO:0007669"/>
    <property type="project" value="UniProtKB-SubCell"/>
</dbReference>
<feature type="binding site" evidence="20">
    <location>
        <position position="81"/>
    </location>
    <ligand>
        <name>UDP-N-acetyl-alpha-D-glucosamine</name>
        <dbReference type="ChEBI" id="CHEBI:57705"/>
    </ligand>
</feature>
<feature type="active site" description="Proton acceptor" evidence="20">
    <location>
        <position position="374"/>
    </location>
</feature>
<evidence type="ECO:0000313" key="22">
    <source>
        <dbReference type="EMBL" id="QDG52438.1"/>
    </source>
</evidence>
<comment type="function">
    <text evidence="19 20">Catalyzes the last two sequential reactions in the de novo biosynthetic pathway for UDP-N-acetylglucosamine (UDP-GlcNAc). The C-terminal domain catalyzes the transfer of acetyl group from acetyl coenzyme A to glucosamine-1-phosphate (GlcN-1-P) to produce N-acetylglucosamine-1-phosphate (GlcNAc-1-P), which is converted into UDP-GlcNAc by the transfer of uridine 5-monophosphate (from uridine 5-triphosphate), a reaction catalyzed by the N-terminal domain.</text>
</comment>
<evidence type="ECO:0000256" key="2">
    <source>
        <dbReference type="ARBA" id="ARBA00005166"/>
    </source>
</evidence>
<keyword evidence="23" id="KW-1185">Reference proteome</keyword>
<accession>A0A4Y6PVU9</accession>
<dbReference type="EC" id="2.3.1.157" evidence="20"/>
<dbReference type="CDD" id="cd03353">
    <property type="entry name" value="LbH_GlmU_C"/>
    <property type="match status" value="1"/>
</dbReference>
<evidence type="ECO:0000256" key="20">
    <source>
        <dbReference type="HAMAP-Rule" id="MF_01631"/>
    </source>
</evidence>
<feature type="binding site" evidence="20">
    <location>
        <position position="163"/>
    </location>
    <ligand>
        <name>UDP-N-acetyl-alpha-D-glucosamine</name>
        <dbReference type="ChEBI" id="CHEBI:57705"/>
    </ligand>
</feature>
<dbReference type="UniPathway" id="UPA00113">
    <property type="reaction ID" value="UER00532"/>
</dbReference>
<dbReference type="InterPro" id="IPR018357">
    <property type="entry name" value="Hexapep_transf_CS"/>
</dbReference>
<dbReference type="EMBL" id="CP041186">
    <property type="protein sequence ID" value="QDG52438.1"/>
    <property type="molecule type" value="Genomic_DNA"/>
</dbReference>
<dbReference type="GO" id="GO:0000287">
    <property type="term" value="F:magnesium ion binding"/>
    <property type="evidence" value="ECO:0007669"/>
    <property type="project" value="UniProtKB-UniRule"/>
</dbReference>
<keyword evidence="11 20" id="KW-0460">Magnesium</keyword>
<dbReference type="NCBIfam" id="TIGR01173">
    <property type="entry name" value="glmU"/>
    <property type="match status" value="1"/>
</dbReference>
<dbReference type="PANTHER" id="PTHR43584">
    <property type="entry name" value="NUCLEOTIDYL TRANSFERASE"/>
    <property type="match status" value="1"/>
</dbReference>
<comment type="catalytic activity">
    <reaction evidence="17 20">
        <text>alpha-D-glucosamine 1-phosphate + acetyl-CoA = N-acetyl-alpha-D-glucosamine 1-phosphate + CoA + H(+)</text>
        <dbReference type="Rhea" id="RHEA:13725"/>
        <dbReference type="ChEBI" id="CHEBI:15378"/>
        <dbReference type="ChEBI" id="CHEBI:57287"/>
        <dbReference type="ChEBI" id="CHEBI:57288"/>
        <dbReference type="ChEBI" id="CHEBI:57776"/>
        <dbReference type="ChEBI" id="CHEBI:58516"/>
        <dbReference type="EC" id="2.3.1.157"/>
    </reaction>
</comment>
<dbReference type="GO" id="GO:0009245">
    <property type="term" value="P:lipid A biosynthetic process"/>
    <property type="evidence" value="ECO:0007669"/>
    <property type="project" value="UniProtKB-UniRule"/>
</dbReference>
<feature type="binding site" evidence="20">
    <location>
        <position position="178"/>
    </location>
    <ligand>
        <name>UDP-N-acetyl-alpha-D-glucosamine</name>
        <dbReference type="ChEBI" id="CHEBI:57705"/>
    </ligand>
</feature>
<dbReference type="InterPro" id="IPR005882">
    <property type="entry name" value="Bifunctional_GlmU"/>
</dbReference>
<dbReference type="InterPro" id="IPR005835">
    <property type="entry name" value="NTP_transferase_dom"/>
</dbReference>
<dbReference type="InterPro" id="IPR001451">
    <property type="entry name" value="Hexapep"/>
</dbReference>
<comment type="catalytic activity">
    <reaction evidence="18 20">
        <text>N-acetyl-alpha-D-glucosamine 1-phosphate + UTP + H(+) = UDP-N-acetyl-alpha-D-glucosamine + diphosphate</text>
        <dbReference type="Rhea" id="RHEA:13509"/>
        <dbReference type="ChEBI" id="CHEBI:15378"/>
        <dbReference type="ChEBI" id="CHEBI:33019"/>
        <dbReference type="ChEBI" id="CHEBI:46398"/>
        <dbReference type="ChEBI" id="CHEBI:57705"/>
        <dbReference type="ChEBI" id="CHEBI:57776"/>
        <dbReference type="EC" id="2.7.7.23"/>
    </reaction>
</comment>
<feature type="binding site" evidence="20">
    <location>
        <position position="451"/>
    </location>
    <ligand>
        <name>acetyl-CoA</name>
        <dbReference type="ChEBI" id="CHEBI:57288"/>
    </ligand>
</feature>
<evidence type="ECO:0000256" key="17">
    <source>
        <dbReference type="ARBA" id="ARBA00048247"/>
    </source>
</evidence>
<comment type="caution">
    <text evidence="20">Lacks conserved residue(s) required for the propagation of feature annotation.</text>
</comment>
<keyword evidence="15 20" id="KW-0012">Acyltransferase</keyword>
<dbReference type="PANTHER" id="PTHR43584:SF3">
    <property type="entry name" value="BIFUNCTIONAL PROTEIN GLMU"/>
    <property type="match status" value="1"/>
</dbReference>
<dbReference type="GO" id="GO:0009252">
    <property type="term" value="P:peptidoglycan biosynthetic process"/>
    <property type="evidence" value="ECO:0007669"/>
    <property type="project" value="UniProtKB-UniRule"/>
</dbReference>
<evidence type="ECO:0000256" key="11">
    <source>
        <dbReference type="ARBA" id="ARBA00022842"/>
    </source>
</evidence>